<dbReference type="Proteomes" id="UP000005238">
    <property type="component" value="Unassembled WGS sequence"/>
</dbReference>
<proteinExistence type="predicted"/>
<name>H3H5A5_PHYRM</name>
<feature type="region of interest" description="Disordered" evidence="1">
    <location>
        <begin position="1"/>
        <end position="22"/>
    </location>
</feature>
<protein>
    <submittedName>
        <fullName evidence="4">Uncharacterized protein</fullName>
    </submittedName>
</protein>
<dbReference type="HOGENOM" id="CLU_992003_0_0_1"/>
<feature type="domain" description="DUF4219" evidence="2">
    <location>
        <begin position="21"/>
        <end position="47"/>
    </location>
</feature>
<feature type="region of interest" description="Disordered" evidence="1">
    <location>
        <begin position="192"/>
        <end position="228"/>
    </location>
</feature>
<dbReference type="EMBL" id="DS566308">
    <property type="status" value="NOT_ANNOTATED_CDS"/>
    <property type="molecule type" value="Genomic_DNA"/>
</dbReference>
<dbReference type="InterPro" id="IPR054722">
    <property type="entry name" value="PolX-like_BBD"/>
</dbReference>
<keyword evidence="5" id="KW-1185">Reference proteome</keyword>
<evidence type="ECO:0000259" key="3">
    <source>
        <dbReference type="Pfam" id="PF22936"/>
    </source>
</evidence>
<sequence>MADTKKEVKESKDERKSIPPFDGKDFEVWLERVRLKLQRKQLWQYCEKDVVEPEESKQGDHDDWVTKTSRTKEILYEAMTNQMMKTVKYESTPYRVMERLKRRFMGKTYLKYAEERRRKAARAMKKTRRSLLAEAVVVGEEQAVAEDVDAVVVDEALEAAEEQIKEVVAVLVAVLVAVKAALHQVRDCPYLGKRPPFETQRGGSANKRSKFNGGDKSAKAGSKGGDDNGSDDNAYVIMSLMKLEKKVADIAHDRWYLDSGATSHMTNQKEDFVSFTPLRKN</sequence>
<evidence type="ECO:0000256" key="1">
    <source>
        <dbReference type="SAM" id="MobiDB-lite"/>
    </source>
</evidence>
<reference evidence="5" key="1">
    <citation type="journal article" date="2006" name="Science">
        <title>Phytophthora genome sequences uncover evolutionary origins and mechanisms of pathogenesis.</title>
        <authorList>
            <person name="Tyler B.M."/>
            <person name="Tripathy S."/>
            <person name="Zhang X."/>
            <person name="Dehal P."/>
            <person name="Jiang R.H."/>
            <person name="Aerts A."/>
            <person name="Arredondo F.D."/>
            <person name="Baxter L."/>
            <person name="Bensasson D."/>
            <person name="Beynon J.L."/>
            <person name="Chapman J."/>
            <person name="Damasceno C.M."/>
            <person name="Dorrance A.E."/>
            <person name="Dou D."/>
            <person name="Dickerman A.W."/>
            <person name="Dubchak I.L."/>
            <person name="Garbelotto M."/>
            <person name="Gijzen M."/>
            <person name="Gordon S.G."/>
            <person name="Govers F."/>
            <person name="Grunwald N.J."/>
            <person name="Huang W."/>
            <person name="Ivors K.L."/>
            <person name="Jones R.W."/>
            <person name="Kamoun S."/>
            <person name="Krampis K."/>
            <person name="Lamour K.H."/>
            <person name="Lee M.K."/>
            <person name="McDonald W.H."/>
            <person name="Medina M."/>
            <person name="Meijer H.J."/>
            <person name="Nordberg E.K."/>
            <person name="Maclean D.J."/>
            <person name="Ospina-Giraldo M.D."/>
            <person name="Morris P.F."/>
            <person name="Phuntumart V."/>
            <person name="Putnam N.H."/>
            <person name="Rash S."/>
            <person name="Rose J.K."/>
            <person name="Sakihama Y."/>
            <person name="Salamov A.A."/>
            <person name="Savidor A."/>
            <person name="Scheuring C.F."/>
            <person name="Smith B.M."/>
            <person name="Sobral B.W."/>
            <person name="Terry A."/>
            <person name="Torto-Alalibo T.A."/>
            <person name="Win J."/>
            <person name="Xu Z."/>
            <person name="Zhang H."/>
            <person name="Grigoriev I.V."/>
            <person name="Rokhsar D.S."/>
            <person name="Boore J.L."/>
        </authorList>
    </citation>
    <scope>NUCLEOTIDE SEQUENCE [LARGE SCALE GENOMIC DNA]</scope>
    <source>
        <strain evidence="5">Pr102</strain>
    </source>
</reference>
<dbReference type="InterPro" id="IPR025314">
    <property type="entry name" value="DUF4219"/>
</dbReference>
<organism evidence="4 5">
    <name type="scientific">Phytophthora ramorum</name>
    <name type="common">Sudden oak death agent</name>
    <dbReference type="NCBI Taxonomy" id="164328"/>
    <lineage>
        <taxon>Eukaryota</taxon>
        <taxon>Sar</taxon>
        <taxon>Stramenopiles</taxon>
        <taxon>Oomycota</taxon>
        <taxon>Peronosporomycetes</taxon>
        <taxon>Peronosporales</taxon>
        <taxon>Peronosporaceae</taxon>
        <taxon>Phytophthora</taxon>
    </lineage>
</organism>
<dbReference type="Pfam" id="PF13961">
    <property type="entry name" value="DUF4219"/>
    <property type="match status" value="1"/>
</dbReference>
<dbReference type="EnsemblProtists" id="Phyra85802">
    <property type="protein sequence ID" value="Phyra85802"/>
    <property type="gene ID" value="Phyra85802"/>
</dbReference>
<dbReference type="eggNOG" id="ENOG502SEAH">
    <property type="taxonomic scope" value="Eukaryota"/>
</dbReference>
<reference evidence="4" key="2">
    <citation type="submission" date="2015-06" db="UniProtKB">
        <authorList>
            <consortium name="EnsemblProtists"/>
        </authorList>
    </citation>
    <scope>IDENTIFICATION</scope>
    <source>
        <strain evidence="4">Pr102</strain>
    </source>
</reference>
<accession>H3H5A5</accession>
<feature type="domain" description="Retrovirus-related Pol polyprotein from transposon TNT 1-94-like beta-barrel" evidence="3">
    <location>
        <begin position="255"/>
        <end position="279"/>
    </location>
</feature>
<dbReference type="Pfam" id="PF22936">
    <property type="entry name" value="Pol_BBD"/>
    <property type="match status" value="1"/>
</dbReference>
<dbReference type="InParanoid" id="H3H5A5"/>
<evidence type="ECO:0000313" key="5">
    <source>
        <dbReference type="Proteomes" id="UP000005238"/>
    </source>
</evidence>
<evidence type="ECO:0000313" key="4">
    <source>
        <dbReference type="EnsemblProtists" id="Phyra85802"/>
    </source>
</evidence>
<dbReference type="VEuPathDB" id="FungiDB:KRP23_1547"/>
<evidence type="ECO:0000259" key="2">
    <source>
        <dbReference type="Pfam" id="PF13961"/>
    </source>
</evidence>
<dbReference type="AlphaFoldDB" id="H3H5A5"/>